<evidence type="ECO:0000256" key="1">
    <source>
        <dbReference type="SAM" id="MobiDB-lite"/>
    </source>
</evidence>
<feature type="region of interest" description="Disordered" evidence="1">
    <location>
        <begin position="99"/>
        <end position="129"/>
    </location>
</feature>
<accession>A0A9X0AA94</accession>
<evidence type="ECO:0000313" key="2">
    <source>
        <dbReference type="EMBL" id="KAJ8058463.1"/>
    </source>
</evidence>
<evidence type="ECO:0000313" key="3">
    <source>
        <dbReference type="Proteomes" id="UP001152300"/>
    </source>
</evidence>
<feature type="region of interest" description="Disordered" evidence="1">
    <location>
        <begin position="1"/>
        <end position="20"/>
    </location>
</feature>
<sequence>MKPSKETQNPPPSIDPTTTAITFENPRAHNKISKATVSTRGTKAHTDKLFQLGIDWKLALNEKCETLNHFDPFVVYDDDTCRKWIEDLMGDKIDENFRERRRRRQQDQVPTTPIFQDKNDDNDEHYKPHPFMSYTIPPKIVESWSSQRYNDYVKDLNSMKKVPHHELEWVKRHLETFPQPHLSDDWINGSLTPIPRQVSEFVGAYEEHDDNDNIIWIMEDPFHYRYIRSTKTENNTWHYYTSPGEIIPAPSVLRATADIVYGTSTQTFSEELRKWYFDRKIPGVYKPIRNIFAPYITIEFKPFEPEKGVLLNTALHQALTHGYCHLVEEMRLFGRCDLRSSQTTIGKHFLVTMVGYSADVFCMQVIMKGIDDNGEEVSDDKEASVIIPTYEAKKIGMYEFIKVEEFELFRRTMAAIHEFGYKKGLEWMKKLKDIRRGKEMNMKEGEGGEFETSIDVTTPIMRMRPEMKGKISKSKDEIRIPFHLNKGEREETTSIGIGTGTPSSELPPPRTPFRESVGSCSDSGVEDNTPSRKRVNRGRTLKGKLMDKVFWKSKEM</sequence>
<comment type="caution">
    <text evidence="2">The sequence shown here is derived from an EMBL/GenBank/DDBJ whole genome shotgun (WGS) entry which is preliminary data.</text>
</comment>
<feature type="compositionally biased region" description="Low complexity" evidence="1">
    <location>
        <begin position="493"/>
        <end position="504"/>
    </location>
</feature>
<protein>
    <submittedName>
        <fullName evidence="2">Uncharacterized protein</fullName>
    </submittedName>
</protein>
<gene>
    <name evidence="2" type="ORF">OCU04_012651</name>
</gene>
<reference evidence="2" key="1">
    <citation type="submission" date="2022-11" db="EMBL/GenBank/DDBJ databases">
        <title>Genome Resource of Sclerotinia nivalis Strain SnTB1, a Plant Pathogen Isolated from American Ginseng.</title>
        <authorList>
            <person name="Fan S."/>
        </authorList>
    </citation>
    <scope>NUCLEOTIDE SEQUENCE</scope>
    <source>
        <strain evidence="2">SnTB1</strain>
    </source>
</reference>
<feature type="compositionally biased region" description="Polar residues" evidence="1">
    <location>
        <begin position="518"/>
        <end position="528"/>
    </location>
</feature>
<dbReference type="Proteomes" id="UP001152300">
    <property type="component" value="Unassembled WGS sequence"/>
</dbReference>
<organism evidence="2 3">
    <name type="scientific">Sclerotinia nivalis</name>
    <dbReference type="NCBI Taxonomy" id="352851"/>
    <lineage>
        <taxon>Eukaryota</taxon>
        <taxon>Fungi</taxon>
        <taxon>Dikarya</taxon>
        <taxon>Ascomycota</taxon>
        <taxon>Pezizomycotina</taxon>
        <taxon>Leotiomycetes</taxon>
        <taxon>Helotiales</taxon>
        <taxon>Sclerotiniaceae</taxon>
        <taxon>Sclerotinia</taxon>
    </lineage>
</organism>
<keyword evidence="3" id="KW-1185">Reference proteome</keyword>
<proteinExistence type="predicted"/>
<name>A0A9X0AA94_9HELO</name>
<dbReference type="AlphaFoldDB" id="A0A9X0AA94"/>
<dbReference type="OrthoDB" id="10361637at2759"/>
<feature type="region of interest" description="Disordered" evidence="1">
    <location>
        <begin position="490"/>
        <end position="539"/>
    </location>
</feature>
<dbReference type="EMBL" id="JAPEIS010000016">
    <property type="protein sequence ID" value="KAJ8058463.1"/>
    <property type="molecule type" value="Genomic_DNA"/>
</dbReference>